<organism evidence="4">
    <name type="scientific">Nippostrongylus brasiliensis</name>
    <name type="common">Rat hookworm</name>
    <dbReference type="NCBI Taxonomy" id="27835"/>
    <lineage>
        <taxon>Eukaryota</taxon>
        <taxon>Metazoa</taxon>
        <taxon>Ecdysozoa</taxon>
        <taxon>Nematoda</taxon>
        <taxon>Chromadorea</taxon>
        <taxon>Rhabditida</taxon>
        <taxon>Rhabditina</taxon>
        <taxon>Rhabditomorpha</taxon>
        <taxon>Strongyloidea</taxon>
        <taxon>Heligmosomidae</taxon>
        <taxon>Nippostrongylus</taxon>
    </lineage>
</organism>
<dbReference type="EMBL" id="UYSL01020201">
    <property type="protein sequence ID" value="VDL73398.1"/>
    <property type="molecule type" value="Genomic_DNA"/>
</dbReference>
<accession>A0A0N4Y290</accession>
<proteinExistence type="predicted"/>
<dbReference type="AlphaFoldDB" id="A0A0N4Y290"/>
<dbReference type="SUPFAM" id="SSF51735">
    <property type="entry name" value="NAD(P)-binding Rossmann-fold domains"/>
    <property type="match status" value="1"/>
</dbReference>
<protein>
    <submittedName>
        <fullName evidence="4">Short transient receptor potential channel 7</fullName>
    </submittedName>
</protein>
<evidence type="ECO:0000313" key="2">
    <source>
        <dbReference type="EMBL" id="VDL73398.1"/>
    </source>
</evidence>
<reference evidence="2 3" key="2">
    <citation type="submission" date="2018-11" db="EMBL/GenBank/DDBJ databases">
        <authorList>
            <consortium name="Pathogen Informatics"/>
        </authorList>
    </citation>
    <scope>NUCLEOTIDE SEQUENCE [LARGE SCALE GENOMIC DNA]</scope>
</reference>
<dbReference type="InterPro" id="IPR036291">
    <property type="entry name" value="NAD(P)-bd_dom_sf"/>
</dbReference>
<evidence type="ECO:0000256" key="1">
    <source>
        <dbReference type="SAM" id="Phobius"/>
    </source>
</evidence>
<keyword evidence="1" id="KW-0472">Membrane</keyword>
<keyword evidence="1" id="KW-0812">Transmembrane</keyword>
<keyword evidence="1" id="KW-1133">Transmembrane helix</keyword>
<feature type="transmembrane region" description="Helical" evidence="1">
    <location>
        <begin position="153"/>
        <end position="176"/>
    </location>
</feature>
<feature type="transmembrane region" description="Helical" evidence="1">
    <location>
        <begin position="363"/>
        <end position="381"/>
    </location>
</feature>
<evidence type="ECO:0000313" key="4">
    <source>
        <dbReference type="WBParaSite" id="NBR_0000980801-mRNA-1"/>
    </source>
</evidence>
<gene>
    <name evidence="2" type="ORF">NBR_LOCUS9809</name>
</gene>
<feature type="transmembrane region" description="Helical" evidence="1">
    <location>
        <begin position="269"/>
        <end position="291"/>
    </location>
</feature>
<dbReference type="WBParaSite" id="NBR_0000980801-mRNA-1">
    <property type="protein sequence ID" value="NBR_0000980801-mRNA-1"/>
    <property type="gene ID" value="NBR_0000980801"/>
</dbReference>
<reference evidence="4" key="1">
    <citation type="submission" date="2016-04" db="UniProtKB">
        <authorList>
            <consortium name="WormBaseParasite"/>
        </authorList>
    </citation>
    <scope>IDENTIFICATION</scope>
</reference>
<feature type="transmembrane region" description="Helical" evidence="1">
    <location>
        <begin position="412"/>
        <end position="441"/>
    </location>
</feature>
<evidence type="ECO:0000313" key="3">
    <source>
        <dbReference type="Proteomes" id="UP000271162"/>
    </source>
</evidence>
<name>A0A0N4Y290_NIPBR</name>
<keyword evidence="3" id="KW-1185">Reference proteome</keyword>
<sequence>MIVTILGANSLLGQHLVQHIQRVNPLVELVTWNYHDDFQPRLPDIESTSIRQFKGLDTIHEAVHLSDVVINLHERQDLSLLPDESQLQLHNVDFIRSLLVSIRCPLVHISSVFVQCSSRWPNVYCCEESPLKYKGQWPFPVGKRNVVPCRIPFVIGFYIYYLFSILVRMLSMVTSIPTWIRELPHPCYGYLFFHHWTFFNTKKARLMLDYLPSVEFQEVNISKVINSVQQSLRDALEPTLEEPRKDAMAIFNVMLGIRENLIFSNKLTAYAFIFASNVITFLIVIVLCFGIDETFKRTADPYWTFESCPPRDIVLDFRDVLKTENNKQEATYKVCSLDTPLPPESLRAKLLWPIRYSHPGFKLMLCFLIFTTAMTLPLILVDKDGFFDEFDRIVNYSTTTSPFELSGSPWEYVIWVFAFLDLILLNYTVYSLALIVLDFVFHVAGVKKDFNPILLE</sequence>
<dbReference type="Proteomes" id="UP000271162">
    <property type="component" value="Unassembled WGS sequence"/>
</dbReference>